<keyword evidence="2" id="KW-0472">Membrane</keyword>
<feature type="compositionally biased region" description="Basic and acidic residues" evidence="1">
    <location>
        <begin position="95"/>
        <end position="107"/>
    </location>
</feature>
<keyword evidence="2" id="KW-1133">Transmembrane helix</keyword>
<accession>A0ABQ7Y2T0</accession>
<sequence length="792" mass="89019">MGIDAKDIGTLVWKILRITTNNVYTCVRRYPVVSLVSAATFLLYTFLPLLFYFIICSSPFIACSVFYLRNHLRSKPSKIETINTANALPPFSPEGSERGTRRADLKHQRSVRRNARRKVEEVGKDWDSSQASEDERDQVILTTLYGEFPNPQKFKKDRAFLTSQEYSFEPNLDEEKRDKAFLASQEYSSEPNLDEEKRDKAFLASQEYCFEPNLDQEKKNIAFLASQEYSSEPNLDEETSFATTGNFSVLHPYERLTSGGGETEVECSSSSSSSEGEEEEPFPKDTKIIAWTDDDQKNLLDLGNSEMERNKRLEHLITRRRTRRQVLLAAERSLMDMEVPPVCVGRNYFGLDHDENYMIDGLQMPESAPSVLLPTKNPFDLPYDPQEEKPNLSGDSFHQEFSSANPNPSESFFSHHESFCRRNFPPSEVDSRLEQWKNSTDGLLRPQQGTLLRPVLDYDGLVEKKQPLKIAETKDMETEHMAETVVSDLDTLLAPQEMAITDTNVLDQVDSSETSVKPNGDQPVGNALKGVIRRNTVTRSTSLAPERQIYMEHFGYSTGKGHKVTKSGESDLQVEFSEVGSPPTTVDWNHSSDDDEKSLFVNESDTGKEETVFSGEVNEAKENSLVDGAAESQMLPMEKLDQDFNMSSQESDAAKQFEEQERSKAIEATVPHTNEVILEEPPEHLTNLVDETKMSYESDEPGPSERRANQEMQEIVELEASVVNHVTSDDSDTSPTSVLPDISSPLGQTLTLTSENLELASGSQPGAVIPDHEPSQSQLGDRNSILTEVSPM</sequence>
<evidence type="ECO:0000256" key="1">
    <source>
        <dbReference type="SAM" id="MobiDB-lite"/>
    </source>
</evidence>
<dbReference type="EMBL" id="JAGKQM010000018">
    <property type="protein sequence ID" value="KAH0862034.1"/>
    <property type="molecule type" value="Genomic_DNA"/>
</dbReference>
<proteinExistence type="predicted"/>
<dbReference type="Proteomes" id="UP000824890">
    <property type="component" value="Unassembled WGS sequence"/>
</dbReference>
<gene>
    <name evidence="3" type="ORF">HID58_079245</name>
</gene>
<feature type="compositionally biased region" description="Polar residues" evidence="1">
    <location>
        <begin position="393"/>
        <end position="408"/>
    </location>
</feature>
<feature type="region of interest" description="Disordered" evidence="1">
    <location>
        <begin position="252"/>
        <end position="288"/>
    </location>
</feature>
<feature type="region of interest" description="Disordered" evidence="1">
    <location>
        <begin position="726"/>
        <end position="747"/>
    </location>
</feature>
<keyword evidence="4" id="KW-1185">Reference proteome</keyword>
<evidence type="ECO:0000313" key="3">
    <source>
        <dbReference type="EMBL" id="KAH0862034.1"/>
    </source>
</evidence>
<dbReference type="PANTHER" id="PTHR33870">
    <property type="entry name" value="CARDIOMYOPATHY-ASSOCIATED PROTEIN"/>
    <property type="match status" value="1"/>
</dbReference>
<evidence type="ECO:0000256" key="2">
    <source>
        <dbReference type="SAM" id="Phobius"/>
    </source>
</evidence>
<feature type="region of interest" description="Disordered" evidence="1">
    <location>
        <begin position="86"/>
        <end position="116"/>
    </location>
</feature>
<feature type="region of interest" description="Disordered" evidence="1">
    <location>
        <begin position="387"/>
        <end position="408"/>
    </location>
</feature>
<dbReference type="PANTHER" id="PTHR33870:SF23">
    <property type="entry name" value="BNAA08G28910D PROTEIN"/>
    <property type="match status" value="1"/>
</dbReference>
<evidence type="ECO:0000313" key="4">
    <source>
        <dbReference type="Proteomes" id="UP000824890"/>
    </source>
</evidence>
<feature type="transmembrane region" description="Helical" evidence="2">
    <location>
        <begin position="41"/>
        <end position="68"/>
    </location>
</feature>
<reference evidence="3 4" key="1">
    <citation type="submission" date="2021-05" db="EMBL/GenBank/DDBJ databases">
        <title>Genome Assembly of Synthetic Allotetraploid Brassica napus Reveals Homoeologous Exchanges between Subgenomes.</title>
        <authorList>
            <person name="Davis J.T."/>
        </authorList>
    </citation>
    <scope>NUCLEOTIDE SEQUENCE [LARGE SCALE GENOMIC DNA]</scope>
    <source>
        <strain evidence="4">cv. Da-Ae</strain>
        <tissue evidence="3">Seedling</tissue>
    </source>
</reference>
<comment type="caution">
    <text evidence="3">The sequence shown here is derived from an EMBL/GenBank/DDBJ whole genome shotgun (WGS) entry which is preliminary data.</text>
</comment>
<keyword evidence="2" id="KW-0812">Transmembrane</keyword>
<organism evidence="3 4">
    <name type="scientific">Brassica napus</name>
    <name type="common">Rape</name>
    <dbReference type="NCBI Taxonomy" id="3708"/>
    <lineage>
        <taxon>Eukaryota</taxon>
        <taxon>Viridiplantae</taxon>
        <taxon>Streptophyta</taxon>
        <taxon>Embryophyta</taxon>
        <taxon>Tracheophyta</taxon>
        <taxon>Spermatophyta</taxon>
        <taxon>Magnoliopsida</taxon>
        <taxon>eudicotyledons</taxon>
        <taxon>Gunneridae</taxon>
        <taxon>Pentapetalae</taxon>
        <taxon>rosids</taxon>
        <taxon>malvids</taxon>
        <taxon>Brassicales</taxon>
        <taxon>Brassicaceae</taxon>
        <taxon>Brassiceae</taxon>
        <taxon>Brassica</taxon>
    </lineage>
</organism>
<feature type="compositionally biased region" description="Polar residues" evidence="1">
    <location>
        <begin position="775"/>
        <end position="792"/>
    </location>
</feature>
<feature type="region of interest" description="Disordered" evidence="1">
    <location>
        <begin position="761"/>
        <end position="792"/>
    </location>
</feature>
<protein>
    <submittedName>
        <fullName evidence="3">Uncharacterized protein</fullName>
    </submittedName>
</protein>
<name>A0ABQ7Y2T0_BRANA</name>